<dbReference type="RefSeq" id="WP_099049765.1">
    <property type="nucleotide sequence ID" value="NZ_CP065738.1"/>
</dbReference>
<protein>
    <submittedName>
        <fullName evidence="2">YggT family protein</fullName>
    </submittedName>
</protein>
<feature type="transmembrane region" description="Helical" evidence="1">
    <location>
        <begin position="6"/>
        <end position="28"/>
    </location>
</feature>
<evidence type="ECO:0000256" key="1">
    <source>
        <dbReference type="SAM" id="Phobius"/>
    </source>
</evidence>
<dbReference type="GO" id="GO:0016020">
    <property type="term" value="C:membrane"/>
    <property type="evidence" value="ECO:0007669"/>
    <property type="project" value="InterPro"/>
</dbReference>
<dbReference type="Pfam" id="PF02325">
    <property type="entry name" value="CCB3_YggT"/>
    <property type="match status" value="1"/>
</dbReference>
<dbReference type="GeneID" id="61263327"/>
<dbReference type="EMBL" id="CP065738">
    <property type="protein sequence ID" value="QPT53212.1"/>
    <property type="molecule type" value="Genomic_DNA"/>
</dbReference>
<keyword evidence="1" id="KW-0472">Membrane</keyword>
<dbReference type="KEGG" id="rkr:I6G21_07995"/>
<dbReference type="AlphaFoldDB" id="A0A7T3CFI0"/>
<name>A0A7T3CFI0_9MICC</name>
<keyword evidence="1" id="KW-1133">Transmembrane helix</keyword>
<evidence type="ECO:0000313" key="3">
    <source>
        <dbReference type="Proteomes" id="UP000594975"/>
    </source>
</evidence>
<feature type="transmembrane region" description="Helical" evidence="1">
    <location>
        <begin position="66"/>
        <end position="99"/>
    </location>
</feature>
<dbReference type="InterPro" id="IPR003425">
    <property type="entry name" value="CCB3/YggT"/>
</dbReference>
<dbReference type="Proteomes" id="UP000594975">
    <property type="component" value="Chromosome"/>
</dbReference>
<dbReference type="OrthoDB" id="3216131at2"/>
<accession>A0A7T3CFI0</accession>
<evidence type="ECO:0000313" key="2">
    <source>
        <dbReference type="EMBL" id="QPT53212.1"/>
    </source>
</evidence>
<keyword evidence="1" id="KW-0812">Transmembrane</keyword>
<reference evidence="2 3" key="1">
    <citation type="submission" date="2020-12" db="EMBL/GenBank/DDBJ databases">
        <title>FDA dAtabase for Regulatory Grade micrObial Sequences (FDA-ARGOS): Supporting development and validation of Infectious Disease Dx tests.</title>
        <authorList>
            <person name="Sproer C."/>
            <person name="Gronow S."/>
            <person name="Severitt S."/>
            <person name="Schroder I."/>
            <person name="Tallon L."/>
            <person name="Sadzewicz L."/>
            <person name="Zhao X."/>
            <person name="Boylan J."/>
            <person name="Ott S."/>
            <person name="Bowen H."/>
            <person name="Vavikolanu K."/>
            <person name="Mehta A."/>
            <person name="Aluvathingal J."/>
            <person name="Nadendla S."/>
            <person name="Lowell S."/>
            <person name="Myers T."/>
            <person name="Yan Y."/>
            <person name="Sichtig H."/>
        </authorList>
    </citation>
    <scope>NUCLEOTIDE SEQUENCE [LARGE SCALE GENOMIC DNA]</scope>
    <source>
        <strain evidence="2 3">FDAARGOS_864</strain>
    </source>
</reference>
<proteinExistence type="predicted"/>
<organism evidence="2 3">
    <name type="scientific">Rothia kristinae</name>
    <dbReference type="NCBI Taxonomy" id="37923"/>
    <lineage>
        <taxon>Bacteria</taxon>
        <taxon>Bacillati</taxon>
        <taxon>Actinomycetota</taxon>
        <taxon>Actinomycetes</taxon>
        <taxon>Micrococcales</taxon>
        <taxon>Micrococcaceae</taxon>
        <taxon>Rothia</taxon>
    </lineage>
</organism>
<sequence length="102" mass="11288">MITVLALIHFALYLAMLLLMLRLILDWVDGFAPRWRPRGVVLVAAIGIRRATEPGMRLMRRIIPPLRLGGVSLDMGFLVLLLVLSLLNSVVMSLLGAALSRV</sequence>
<gene>
    <name evidence="2" type="ORF">I6G21_07995</name>
</gene>